<name>A0A943GPU3_9ACTN</name>
<keyword evidence="3" id="KW-0732">Signal</keyword>
<reference evidence="4" key="1">
    <citation type="submission" date="2021-02" db="EMBL/GenBank/DDBJ databases">
        <title>Infant gut strain persistence is associated with maternal origin, phylogeny, and functional potential including surface adhesion and iron acquisition.</title>
        <authorList>
            <person name="Lou Y.C."/>
        </authorList>
    </citation>
    <scope>NUCLEOTIDE SEQUENCE</scope>
    <source>
        <strain evidence="4">L3_128_245G1_dasL3_128_245G1_concoct_49</strain>
    </source>
</reference>
<dbReference type="Gene3D" id="2.160.20.110">
    <property type="match status" value="1"/>
</dbReference>
<organism evidence="4 5">
    <name type="scientific">Collinsella intestinalis</name>
    <dbReference type="NCBI Taxonomy" id="147207"/>
    <lineage>
        <taxon>Bacteria</taxon>
        <taxon>Bacillati</taxon>
        <taxon>Actinomycetota</taxon>
        <taxon>Coriobacteriia</taxon>
        <taxon>Coriobacteriales</taxon>
        <taxon>Coriobacteriaceae</taxon>
        <taxon>Collinsella</taxon>
    </lineage>
</organism>
<proteinExistence type="predicted"/>
<dbReference type="Proteomes" id="UP000738879">
    <property type="component" value="Unassembled WGS sequence"/>
</dbReference>
<comment type="caution">
    <text evidence="4">The sequence shown here is derived from an EMBL/GenBank/DDBJ whole genome shotgun (WGS) entry which is preliminary data.</text>
</comment>
<evidence type="ECO:0000256" key="2">
    <source>
        <dbReference type="SAM" id="Phobius"/>
    </source>
</evidence>
<keyword evidence="2" id="KW-0472">Membrane</keyword>
<dbReference type="Pfam" id="PF09479">
    <property type="entry name" value="Flg_new"/>
    <property type="match status" value="1"/>
</dbReference>
<keyword evidence="2" id="KW-1133">Transmembrane helix</keyword>
<evidence type="ECO:0000313" key="4">
    <source>
        <dbReference type="EMBL" id="MBS5146532.1"/>
    </source>
</evidence>
<evidence type="ECO:0000256" key="1">
    <source>
        <dbReference type="ARBA" id="ARBA00004196"/>
    </source>
</evidence>
<gene>
    <name evidence="4" type="ORF">KHY67_02335</name>
</gene>
<protein>
    <submittedName>
        <fullName evidence="4">InlB B-repeat-containing protein</fullName>
    </submittedName>
</protein>
<evidence type="ECO:0000256" key="3">
    <source>
        <dbReference type="SAM" id="SignalP"/>
    </source>
</evidence>
<dbReference type="NCBIfam" id="TIGR01167">
    <property type="entry name" value="LPXTG_anchor"/>
    <property type="match status" value="1"/>
</dbReference>
<feature type="signal peptide" evidence="3">
    <location>
        <begin position="1"/>
        <end position="32"/>
    </location>
</feature>
<feature type="chain" id="PRO_5036866307" evidence="3">
    <location>
        <begin position="33"/>
        <end position="910"/>
    </location>
</feature>
<dbReference type="InterPro" id="IPR042229">
    <property type="entry name" value="Listeria/Bacterioides_rpt_sf"/>
</dbReference>
<dbReference type="Gene3D" id="2.60.40.4270">
    <property type="entry name" value="Listeria-Bacteroides repeat domain"/>
    <property type="match status" value="1"/>
</dbReference>
<dbReference type="EMBL" id="JAGZJA010000002">
    <property type="protein sequence ID" value="MBS5146532.1"/>
    <property type="molecule type" value="Genomic_DNA"/>
</dbReference>
<keyword evidence="2" id="KW-0812">Transmembrane</keyword>
<dbReference type="GO" id="GO:0030313">
    <property type="term" value="C:cell envelope"/>
    <property type="evidence" value="ECO:0007669"/>
    <property type="project" value="UniProtKB-SubCell"/>
</dbReference>
<dbReference type="InterPro" id="IPR013378">
    <property type="entry name" value="InlB-like_B-rpt"/>
</dbReference>
<dbReference type="AlphaFoldDB" id="A0A943GPU3"/>
<accession>A0A943GPU3</accession>
<sequence>MKLKCKNTARLAVTAGLCASMALTGLPIDAIAEELVSASESSISATDVAVVSTAPAAVSAEQPAAEESATYDGYAVDEQGNVEISNASGLKHLAEVVNGGSSLQGKTVRLASDIDLNNEAWEPIGNTDARSFNGVFDGAGHVISNLLVKGAVDTSASNSNHGLFGCTANGEIKNLTVTNARVTGGLGVGAIVGRPYTSKMTNLTLAGDVQVSGYAYVGGMLGRNAYADLTNLKVDVKPGSRVDAQSKDSMTYVGGVVGFMGEGGIKVTNATSNINVYGSTAGIGGISGNIHYGNTFTDCSVSGDAKVKMTAANPEYHPFDTMQIGGIAGLWVNSNDADCRISGCSFDGSLSATSRTGEDYTSFIAGNDIAGGLWQPGENGSGSLTIVDGNATTVVPGGAKEAQDIFSNIKDGSTIKLSCDVTANVVIPEGVSVTIDLNGFTLSGGTVGGKAAITNNGAVVIRDSSAAGTGRIIREDNGTPSYYVIDNEGTMTIESGTVYNNAGDYKVGSSLICNGGKKTAVLNIKGGTLEQEKFIVVKNDDYGTLNMTGGVIKTSAGKEIDGKVYTPSGVQNWGQATLTGGVVNGAIWTSSWSDDLAAPKTVISGDFELNGDVVVKRAEAYPGGAAPEVSIEGGSLNVTEWNIQEDDAEIKVSGGTFEGEPPADEYIVPGSGLQKDENGNYVTVDAKLVFADAVQGGVYVHDVKGDAKPVTEADLLALVGMNVEDSGYTVVVDGAQLAELNRAIGAKDTSREFFFEFGAEKDGVSDSKVEPLVLTVRLVDTTAAPDPVEKVTVTFDDGIGGKTQVTVKPGELLAEPKAPVRDGWRFVGWFKVKVADGTLSEQWDFSKDVATADMTLYGGWVKADEAGKPEKKPTNKLPQTGDMAMMSVMALGSAGTAALAWASDKRRKAK</sequence>
<evidence type="ECO:0000313" key="5">
    <source>
        <dbReference type="Proteomes" id="UP000738879"/>
    </source>
</evidence>
<feature type="transmembrane region" description="Helical" evidence="2">
    <location>
        <begin position="883"/>
        <end position="902"/>
    </location>
</feature>
<comment type="subcellular location">
    <subcellularLocation>
        <location evidence="1">Cell envelope</location>
    </subcellularLocation>
</comment>